<dbReference type="Proteomes" id="UP000290289">
    <property type="component" value="Chromosome 15"/>
</dbReference>
<evidence type="ECO:0000313" key="3">
    <source>
        <dbReference type="Proteomes" id="UP000290289"/>
    </source>
</evidence>
<feature type="region of interest" description="Disordered" evidence="1">
    <location>
        <begin position="13"/>
        <end position="41"/>
    </location>
</feature>
<sequence>LLNFFLPSYRNEFPRSDSKKKKEDETFCEKNKEKRGRGDWSKDKRTNSMLALIFVTNHPGLQLNPGLEKYFKGRDPDGSAWCGTGDGRTRTWVMRAKFEAKKQKLETGFAVLLSAVNLAAHLQARKNAVAQELHDQEEAGEEDEAEQAHPSLDPYEDRQHHQVQCETQALAPHQARILRCLAPKFSMEIKHILGLEGYHSLKFLIAL</sequence>
<feature type="non-terminal residue" evidence="2">
    <location>
        <position position="1"/>
    </location>
</feature>
<evidence type="ECO:0000313" key="2">
    <source>
        <dbReference type="EMBL" id="RXH73108.1"/>
    </source>
</evidence>
<gene>
    <name evidence="2" type="ORF">DVH24_012792</name>
</gene>
<comment type="caution">
    <text evidence="2">The sequence shown here is derived from an EMBL/GenBank/DDBJ whole genome shotgun (WGS) entry which is preliminary data.</text>
</comment>
<dbReference type="AlphaFoldDB" id="A0A498HNJ3"/>
<dbReference type="EMBL" id="RDQH01000341">
    <property type="protein sequence ID" value="RXH73108.1"/>
    <property type="molecule type" value="Genomic_DNA"/>
</dbReference>
<reference evidence="2 3" key="1">
    <citation type="submission" date="2018-10" db="EMBL/GenBank/DDBJ databases">
        <title>A high-quality apple genome assembly.</title>
        <authorList>
            <person name="Hu J."/>
        </authorList>
    </citation>
    <scope>NUCLEOTIDE SEQUENCE [LARGE SCALE GENOMIC DNA]</scope>
    <source>
        <strain evidence="3">cv. HFTH1</strain>
        <tissue evidence="2">Young leaf</tissue>
    </source>
</reference>
<keyword evidence="3" id="KW-1185">Reference proteome</keyword>
<organism evidence="2 3">
    <name type="scientific">Malus domestica</name>
    <name type="common">Apple</name>
    <name type="synonym">Pyrus malus</name>
    <dbReference type="NCBI Taxonomy" id="3750"/>
    <lineage>
        <taxon>Eukaryota</taxon>
        <taxon>Viridiplantae</taxon>
        <taxon>Streptophyta</taxon>
        <taxon>Embryophyta</taxon>
        <taxon>Tracheophyta</taxon>
        <taxon>Spermatophyta</taxon>
        <taxon>Magnoliopsida</taxon>
        <taxon>eudicotyledons</taxon>
        <taxon>Gunneridae</taxon>
        <taxon>Pentapetalae</taxon>
        <taxon>rosids</taxon>
        <taxon>fabids</taxon>
        <taxon>Rosales</taxon>
        <taxon>Rosaceae</taxon>
        <taxon>Amygdaloideae</taxon>
        <taxon>Maleae</taxon>
        <taxon>Malus</taxon>
    </lineage>
</organism>
<protein>
    <submittedName>
        <fullName evidence="2">Uncharacterized protein</fullName>
    </submittedName>
</protein>
<proteinExistence type="predicted"/>
<evidence type="ECO:0000256" key="1">
    <source>
        <dbReference type="SAM" id="MobiDB-lite"/>
    </source>
</evidence>
<accession>A0A498HNJ3</accession>
<name>A0A498HNJ3_MALDO</name>
<feature type="region of interest" description="Disordered" evidence="1">
    <location>
        <begin position="132"/>
        <end position="160"/>
    </location>
</feature>